<name>A0A0D5NI57_9BACL</name>
<evidence type="ECO:0000259" key="1">
    <source>
        <dbReference type="Pfam" id="PF09359"/>
    </source>
</evidence>
<dbReference type="KEGG" id="pbj:VN24_11400"/>
<dbReference type="AlphaFoldDB" id="A0A0D5NI57"/>
<protein>
    <submittedName>
        <fullName evidence="2">Vacuolar transporter</fullName>
    </submittedName>
</protein>
<dbReference type="Gene3D" id="3.20.100.30">
    <property type="entry name" value="VTC, catalytic tunnel domain"/>
    <property type="match status" value="1"/>
</dbReference>
<proteinExistence type="predicted"/>
<organism evidence="2 3">
    <name type="scientific">Paenibacillus beijingensis</name>
    <dbReference type="NCBI Taxonomy" id="1126833"/>
    <lineage>
        <taxon>Bacteria</taxon>
        <taxon>Bacillati</taxon>
        <taxon>Bacillota</taxon>
        <taxon>Bacilli</taxon>
        <taxon>Bacillales</taxon>
        <taxon>Paenibacillaceae</taxon>
        <taxon>Paenibacillus</taxon>
    </lineage>
</organism>
<dbReference type="InterPro" id="IPR042267">
    <property type="entry name" value="VTC_sf"/>
</dbReference>
<evidence type="ECO:0000313" key="3">
    <source>
        <dbReference type="Proteomes" id="UP000032633"/>
    </source>
</evidence>
<dbReference type="Pfam" id="PF09359">
    <property type="entry name" value="VTC"/>
    <property type="match status" value="1"/>
</dbReference>
<dbReference type="Proteomes" id="UP000032633">
    <property type="component" value="Chromosome"/>
</dbReference>
<reference evidence="3" key="2">
    <citation type="submission" date="2015-03" db="EMBL/GenBank/DDBJ databases">
        <title>Genome sequence of Paenibacillus beijingensis strain DSM 24997T.</title>
        <authorList>
            <person name="Kwak Y."/>
            <person name="Shin J.-H."/>
        </authorList>
    </citation>
    <scope>NUCLEOTIDE SEQUENCE [LARGE SCALE GENOMIC DNA]</scope>
    <source>
        <strain evidence="3">DSM 24997</strain>
    </source>
</reference>
<dbReference type="InterPro" id="IPR018966">
    <property type="entry name" value="VTC_domain"/>
</dbReference>
<feature type="domain" description="VTC" evidence="1">
    <location>
        <begin position="9"/>
        <end position="228"/>
    </location>
</feature>
<keyword evidence="3" id="KW-1185">Reference proteome</keyword>
<dbReference type="STRING" id="1126833.VN24_11400"/>
<dbReference type="OrthoDB" id="9784042at2"/>
<dbReference type="CDD" id="cd07750">
    <property type="entry name" value="PolyPPase_VTC_like"/>
    <property type="match status" value="1"/>
</dbReference>
<dbReference type="PATRIC" id="fig|1126833.4.peg.2499"/>
<evidence type="ECO:0000313" key="2">
    <source>
        <dbReference type="EMBL" id="AJY75074.1"/>
    </source>
</evidence>
<gene>
    <name evidence="2" type="ORF">VN24_11400</name>
</gene>
<reference evidence="2 3" key="1">
    <citation type="journal article" date="2015" name="J. Biotechnol.">
        <title>Complete genome sequence of Paenibacillus beijingensis 7188(T) (=DSM 24997(T)), a novel rhizobacterium from jujube garden soil.</title>
        <authorList>
            <person name="Kwak Y."/>
            <person name="Shin J.H."/>
        </authorList>
    </citation>
    <scope>NUCLEOTIDE SEQUENCE [LARGE SCALE GENOMIC DNA]</scope>
    <source>
        <strain evidence="2 3">DSM 24997</strain>
    </source>
</reference>
<dbReference type="EMBL" id="CP011058">
    <property type="protein sequence ID" value="AJY75074.1"/>
    <property type="molecule type" value="Genomic_DNA"/>
</dbReference>
<accession>A0A0D5NI57</accession>
<sequence>MEFMGRKLRHELKYFLHIHEYLTIRQRISAVLPLDSNSRSPEGYNIRSLYFDGPQDHALYDKNDGIFGRRKYRIRIYNEDDSIIRLERKSKYGDYVNKEGATLTRDAYVKLLEGDASLLRHEEHPLLRDFYMEITQRGFRPAAIVDYIREAYVYPYGNVRITFDKKLSAGIGSFDLFSPHLVLREALDTSRTILEVKYDRYLPDAIRSLAAPSTSNRSAISKYVICREAAMLHFKP</sequence>
<dbReference type="RefSeq" id="WP_045670507.1">
    <property type="nucleotide sequence ID" value="NZ_CP011058.1"/>
</dbReference>
<dbReference type="HOGENOM" id="CLU_098613_0_0_9"/>
<dbReference type="GO" id="GO:0006799">
    <property type="term" value="P:polyphosphate biosynthetic process"/>
    <property type="evidence" value="ECO:0007669"/>
    <property type="project" value="UniProtKB-ARBA"/>
</dbReference>